<gene>
    <name evidence="9" type="primary">CENPK</name>
    <name evidence="9" type="ORF">WISP_125681</name>
</gene>
<comment type="similarity">
    <text evidence="3">Belongs to the CENP-K/MCM22 family.</text>
</comment>
<keyword evidence="5" id="KW-0175">Coiled coil</keyword>
<dbReference type="Proteomes" id="UP001145742">
    <property type="component" value="Unassembled WGS sequence"/>
</dbReference>
<evidence type="ECO:0000256" key="1">
    <source>
        <dbReference type="ARBA" id="ARBA00004123"/>
    </source>
</evidence>
<evidence type="ECO:0000313" key="9">
    <source>
        <dbReference type="EMBL" id="KAJ7407602.1"/>
    </source>
</evidence>
<dbReference type="PANTHER" id="PTHR14401:SF6">
    <property type="entry name" value="CENTROMERE PROTEIN K"/>
    <property type="match status" value="1"/>
</dbReference>
<feature type="region of interest" description="Disordered" evidence="8">
    <location>
        <begin position="1"/>
        <end position="40"/>
    </location>
</feature>
<evidence type="ECO:0000256" key="3">
    <source>
        <dbReference type="ARBA" id="ARBA00005795"/>
    </source>
</evidence>
<sequence>MEPQAPLDGAGQGDTEMEPQAPLDGAGQGDAGRRGAETAQAVQPNMKNFAVDIISWKALDSGRLFCCIFDLKWQAAVISAETGNEVCPVEAKELLEECDNLWKELEQRDLPLILECKALAADYQQCHKRSPEVISADPDVVLELGIEELQKVKHDLEMGLSAVWSKNKQLEEELKREQQWYEEQSRMINTLNRIEKETKLQAERLTKTRGLVDLQNKVSQLKTYKRELLTALREFLEKHYPPLQNGENKYSSADSDVELLALQDIVEMLISKLMTTPHEPYITIDDSFWPPYIELLLRFGIALRHPEDPNRIRLEAFHK</sequence>
<keyword evidence="4" id="KW-0158">Chromosome</keyword>
<dbReference type="PANTHER" id="PTHR14401">
    <property type="entry name" value="CENTROMERE PROTEIN K"/>
    <property type="match status" value="1"/>
</dbReference>
<reference evidence="9" key="1">
    <citation type="submission" date="2019-10" db="EMBL/GenBank/DDBJ databases">
        <authorList>
            <person name="Soares A.E.R."/>
            <person name="Aleixo A."/>
            <person name="Schneider P."/>
            <person name="Miyaki C.Y."/>
            <person name="Schneider M.P."/>
            <person name="Mello C."/>
            <person name="Vasconcelos A.T.R."/>
        </authorList>
    </citation>
    <scope>NUCLEOTIDE SEQUENCE</scope>
    <source>
        <tissue evidence="9">Muscle</tissue>
    </source>
</reference>
<evidence type="ECO:0000256" key="7">
    <source>
        <dbReference type="ARBA" id="ARBA00023328"/>
    </source>
</evidence>
<protein>
    <submittedName>
        <fullName evidence="9">Centromere protein K</fullName>
    </submittedName>
</protein>
<organism evidence="9 10">
    <name type="scientific">Willisornis vidua</name>
    <name type="common">Xingu scale-backed antbird</name>
    <dbReference type="NCBI Taxonomy" id="1566151"/>
    <lineage>
        <taxon>Eukaryota</taxon>
        <taxon>Metazoa</taxon>
        <taxon>Chordata</taxon>
        <taxon>Craniata</taxon>
        <taxon>Vertebrata</taxon>
        <taxon>Euteleostomi</taxon>
        <taxon>Archelosauria</taxon>
        <taxon>Archosauria</taxon>
        <taxon>Dinosauria</taxon>
        <taxon>Saurischia</taxon>
        <taxon>Theropoda</taxon>
        <taxon>Coelurosauria</taxon>
        <taxon>Aves</taxon>
        <taxon>Neognathae</taxon>
        <taxon>Neoaves</taxon>
        <taxon>Telluraves</taxon>
        <taxon>Australaves</taxon>
        <taxon>Passeriformes</taxon>
        <taxon>Thamnophilidae</taxon>
        <taxon>Willisornis</taxon>
    </lineage>
</organism>
<name>A0ABQ9CW76_9PASS</name>
<comment type="caution">
    <text evidence="9">The sequence shown here is derived from an EMBL/GenBank/DDBJ whole genome shotgun (WGS) entry which is preliminary data.</text>
</comment>
<evidence type="ECO:0000256" key="4">
    <source>
        <dbReference type="ARBA" id="ARBA00022454"/>
    </source>
</evidence>
<keyword evidence="7" id="KW-0137">Centromere</keyword>
<keyword evidence="10" id="KW-1185">Reference proteome</keyword>
<dbReference type="Pfam" id="PF11802">
    <property type="entry name" value="CENP-K"/>
    <property type="match status" value="1"/>
</dbReference>
<evidence type="ECO:0000256" key="8">
    <source>
        <dbReference type="SAM" id="MobiDB-lite"/>
    </source>
</evidence>
<evidence type="ECO:0000256" key="5">
    <source>
        <dbReference type="ARBA" id="ARBA00023054"/>
    </source>
</evidence>
<evidence type="ECO:0000256" key="2">
    <source>
        <dbReference type="ARBA" id="ARBA00004584"/>
    </source>
</evidence>
<accession>A0ABQ9CW76</accession>
<dbReference type="InterPro" id="IPR020993">
    <property type="entry name" value="Centromere_CenpK"/>
</dbReference>
<evidence type="ECO:0000256" key="6">
    <source>
        <dbReference type="ARBA" id="ARBA00023242"/>
    </source>
</evidence>
<comment type="subcellular location">
    <subcellularLocation>
        <location evidence="2">Chromosome</location>
        <location evidence="2">Centromere</location>
    </subcellularLocation>
    <subcellularLocation>
        <location evidence="1">Nucleus</location>
    </subcellularLocation>
</comment>
<evidence type="ECO:0000313" key="10">
    <source>
        <dbReference type="Proteomes" id="UP001145742"/>
    </source>
</evidence>
<keyword evidence="6" id="KW-0539">Nucleus</keyword>
<proteinExistence type="inferred from homology"/>
<dbReference type="EMBL" id="WHWB01034595">
    <property type="protein sequence ID" value="KAJ7407602.1"/>
    <property type="molecule type" value="Genomic_DNA"/>
</dbReference>